<dbReference type="Proteomes" id="UP000176288">
    <property type="component" value="Chromosome"/>
</dbReference>
<dbReference type="Pfam" id="PF07510">
    <property type="entry name" value="GmrSD_C"/>
    <property type="match status" value="1"/>
</dbReference>
<dbReference type="OrthoDB" id="5196645at2"/>
<name>A0A1D9MMC2_9ACTO</name>
<gene>
    <name evidence="2" type="ORF">BK816_08695</name>
</gene>
<keyword evidence="3" id="KW-1185">Reference proteome</keyword>
<dbReference type="RefSeq" id="WP_071164802.1">
    <property type="nucleotide sequence ID" value="NZ_CP017812.1"/>
</dbReference>
<dbReference type="STRING" id="1912795.BK816_08695"/>
<accession>A0A1D9MMC2</accession>
<organism evidence="2 3">
    <name type="scientific">Boudabousia tangfeifanii</name>
    <dbReference type="NCBI Taxonomy" id="1912795"/>
    <lineage>
        <taxon>Bacteria</taxon>
        <taxon>Bacillati</taxon>
        <taxon>Actinomycetota</taxon>
        <taxon>Actinomycetes</taxon>
        <taxon>Actinomycetales</taxon>
        <taxon>Actinomycetaceae</taxon>
        <taxon>Boudabousia</taxon>
    </lineage>
</organism>
<dbReference type="AlphaFoldDB" id="A0A1D9MMC2"/>
<dbReference type="PANTHER" id="PTHR24094:SF15">
    <property type="entry name" value="AMP-DEPENDENT SYNTHETASE_LIGASE DOMAIN-CONTAINING PROTEIN-RELATED"/>
    <property type="match status" value="1"/>
</dbReference>
<dbReference type="InterPro" id="IPR011089">
    <property type="entry name" value="GmrSD_C"/>
</dbReference>
<evidence type="ECO:0000313" key="3">
    <source>
        <dbReference type="Proteomes" id="UP000176288"/>
    </source>
</evidence>
<feature type="domain" description="GmrSD restriction endonucleases C-terminal" evidence="1">
    <location>
        <begin position="94"/>
        <end position="227"/>
    </location>
</feature>
<protein>
    <recommendedName>
        <fullName evidence="1">GmrSD restriction endonucleases C-terminal domain-containing protein</fullName>
    </recommendedName>
</protein>
<dbReference type="EMBL" id="CP017812">
    <property type="protein sequence ID" value="AOZ73339.1"/>
    <property type="molecule type" value="Genomic_DNA"/>
</dbReference>
<evidence type="ECO:0000313" key="2">
    <source>
        <dbReference type="EMBL" id="AOZ73339.1"/>
    </source>
</evidence>
<evidence type="ECO:0000259" key="1">
    <source>
        <dbReference type="Pfam" id="PF07510"/>
    </source>
</evidence>
<reference evidence="2 3" key="1">
    <citation type="submission" date="2016-10" db="EMBL/GenBank/DDBJ databases">
        <title>Actinomyces aegypiusis sp. nov., isolated from the Aegypius monachus in Qinghai Tibet Plateau China.</title>
        <authorList>
            <person name="Wang Y."/>
        </authorList>
    </citation>
    <scope>NUCLEOTIDE SEQUENCE [LARGE SCALE GENOMIC DNA]</scope>
    <source>
        <strain evidence="2 3">VUL4_3</strain>
    </source>
</reference>
<sequence>MQPRLPKWRNYLTAALVLGLLVFFLWNLLGPKLAAFWGSSDFGWPRATAPAELTQEVAEAFERIEVRQNDREAGPYRREVFGKAWADENHNGCDTRNDVLARDLGQVKFARGNCKVASGVLAEPYTGEIWQFQRGPKTSDLIQIDHVVALGDAWRSGAWRWELPKRQRFANDPLNLLAVSGQANQDKGSAPANLWLPPNQAFHCDYVLRQIAVKSKWGLNATKAEKQSWLQVLKACPGKALPTEAAQLPAE</sequence>
<proteinExistence type="predicted"/>
<dbReference type="PANTHER" id="PTHR24094">
    <property type="entry name" value="SECRETED PROTEIN"/>
    <property type="match status" value="1"/>
</dbReference>
<dbReference type="KEGG" id="avu:BK816_08695"/>